<accession>A0A9K3GVM3</accession>
<dbReference type="Proteomes" id="UP000215914">
    <property type="component" value="Unassembled WGS sequence"/>
</dbReference>
<dbReference type="EMBL" id="MNCJ02000332">
    <property type="protein sequence ID" value="KAF5756673.1"/>
    <property type="molecule type" value="Genomic_DNA"/>
</dbReference>
<evidence type="ECO:0000256" key="1">
    <source>
        <dbReference type="SAM" id="MobiDB-lite"/>
    </source>
</evidence>
<organism evidence="2 3">
    <name type="scientific">Helianthus annuus</name>
    <name type="common">Common sunflower</name>
    <dbReference type="NCBI Taxonomy" id="4232"/>
    <lineage>
        <taxon>Eukaryota</taxon>
        <taxon>Viridiplantae</taxon>
        <taxon>Streptophyta</taxon>
        <taxon>Embryophyta</taxon>
        <taxon>Tracheophyta</taxon>
        <taxon>Spermatophyta</taxon>
        <taxon>Magnoliopsida</taxon>
        <taxon>eudicotyledons</taxon>
        <taxon>Gunneridae</taxon>
        <taxon>Pentapetalae</taxon>
        <taxon>asterids</taxon>
        <taxon>campanulids</taxon>
        <taxon>Asterales</taxon>
        <taxon>Asteraceae</taxon>
        <taxon>Asteroideae</taxon>
        <taxon>Heliantheae alliance</taxon>
        <taxon>Heliantheae</taxon>
        <taxon>Helianthus</taxon>
    </lineage>
</organism>
<evidence type="ECO:0000313" key="3">
    <source>
        <dbReference type="Proteomes" id="UP000215914"/>
    </source>
</evidence>
<comment type="caution">
    <text evidence="2">The sequence shown here is derived from an EMBL/GenBank/DDBJ whole genome shotgun (WGS) entry which is preliminary data.</text>
</comment>
<name>A0A9K3GVM3_HELAN</name>
<dbReference type="Gramene" id="mRNA:HanXRQr2_Chr17g0817591">
    <property type="protein sequence ID" value="CDS:HanXRQr2_Chr17g0817591.1"/>
    <property type="gene ID" value="HanXRQr2_Chr17g0817591"/>
</dbReference>
<reference evidence="2" key="2">
    <citation type="submission" date="2020-06" db="EMBL/GenBank/DDBJ databases">
        <title>Helianthus annuus Genome sequencing and assembly Release 2.</title>
        <authorList>
            <person name="Gouzy J."/>
            <person name="Langlade N."/>
            <person name="Munos S."/>
        </authorList>
    </citation>
    <scope>NUCLEOTIDE SEQUENCE</scope>
    <source>
        <tissue evidence="2">Leaves</tissue>
    </source>
</reference>
<gene>
    <name evidence="2" type="ORF">HanXRQr2_Chr17g0817591</name>
</gene>
<feature type="compositionally biased region" description="Low complexity" evidence="1">
    <location>
        <begin position="93"/>
        <end position="116"/>
    </location>
</feature>
<keyword evidence="3" id="KW-1185">Reference proteome</keyword>
<dbReference type="AlphaFoldDB" id="A0A9K3GVM3"/>
<evidence type="ECO:0000313" key="2">
    <source>
        <dbReference type="EMBL" id="KAF5756673.1"/>
    </source>
</evidence>
<protein>
    <submittedName>
        <fullName evidence="2">Uncharacterized protein</fullName>
    </submittedName>
</protein>
<sequence length="354" mass="39546">MKNLKNYLKSCFLLISFEFDLLNRLSINRLVRINWYQSGLDPLMDAHEWNESLDRIISTIAEMIDLLKNESRRWATSPIFSLPLPSPAAASSPPTSALVPTLPQPVSATAPTTTTPSPVPSLAPPSVSAPEPPPALVALPTSALSSLDFVWSPLPLISPSTRISVPIKIQPLILPLSIQTNSDISSHNPYKPIFLPTLQQKSPRSRPTSLTLSHKFFNMDSIAKCHLISISWWYPSPGTSPSPSPSHGKCIHNNLVTTSNCFGLVSKEEVDKGEAEKREWRPPWRLILETTPSATVRVEWRPSWFTPSRILIFDLRTSRVRVGWIDMCLLLHVHASHDFHYSSCFVCLLLHVSK</sequence>
<reference evidence="2" key="1">
    <citation type="journal article" date="2017" name="Nature">
        <title>The sunflower genome provides insights into oil metabolism, flowering and Asterid evolution.</title>
        <authorList>
            <person name="Badouin H."/>
            <person name="Gouzy J."/>
            <person name="Grassa C.J."/>
            <person name="Murat F."/>
            <person name="Staton S.E."/>
            <person name="Cottret L."/>
            <person name="Lelandais-Briere C."/>
            <person name="Owens G.L."/>
            <person name="Carrere S."/>
            <person name="Mayjonade B."/>
            <person name="Legrand L."/>
            <person name="Gill N."/>
            <person name="Kane N.C."/>
            <person name="Bowers J.E."/>
            <person name="Hubner S."/>
            <person name="Bellec A."/>
            <person name="Berard A."/>
            <person name="Berges H."/>
            <person name="Blanchet N."/>
            <person name="Boniface M.C."/>
            <person name="Brunel D."/>
            <person name="Catrice O."/>
            <person name="Chaidir N."/>
            <person name="Claudel C."/>
            <person name="Donnadieu C."/>
            <person name="Faraut T."/>
            <person name="Fievet G."/>
            <person name="Helmstetter N."/>
            <person name="King M."/>
            <person name="Knapp S.J."/>
            <person name="Lai Z."/>
            <person name="Le Paslier M.C."/>
            <person name="Lippi Y."/>
            <person name="Lorenzon L."/>
            <person name="Mandel J.R."/>
            <person name="Marage G."/>
            <person name="Marchand G."/>
            <person name="Marquand E."/>
            <person name="Bret-Mestries E."/>
            <person name="Morien E."/>
            <person name="Nambeesan S."/>
            <person name="Nguyen T."/>
            <person name="Pegot-Espagnet P."/>
            <person name="Pouilly N."/>
            <person name="Raftis F."/>
            <person name="Sallet E."/>
            <person name="Schiex T."/>
            <person name="Thomas J."/>
            <person name="Vandecasteele C."/>
            <person name="Vares D."/>
            <person name="Vear F."/>
            <person name="Vautrin S."/>
            <person name="Crespi M."/>
            <person name="Mangin B."/>
            <person name="Burke J.M."/>
            <person name="Salse J."/>
            <person name="Munos S."/>
            <person name="Vincourt P."/>
            <person name="Rieseberg L.H."/>
            <person name="Langlade N.B."/>
        </authorList>
    </citation>
    <scope>NUCLEOTIDE SEQUENCE</scope>
    <source>
        <tissue evidence="2">Leaves</tissue>
    </source>
</reference>
<proteinExistence type="predicted"/>
<feature type="region of interest" description="Disordered" evidence="1">
    <location>
        <begin position="93"/>
        <end position="133"/>
    </location>
</feature>